<dbReference type="SUPFAM" id="SSF50630">
    <property type="entry name" value="Acid proteases"/>
    <property type="match status" value="1"/>
</dbReference>
<feature type="domain" description="Retropepsin-like aspartic endopeptidase" evidence="1">
    <location>
        <begin position="15"/>
        <end position="150"/>
    </location>
</feature>
<dbReference type="GO" id="GO:0006508">
    <property type="term" value="P:proteolysis"/>
    <property type="evidence" value="ECO:0007669"/>
    <property type="project" value="UniProtKB-KW"/>
</dbReference>
<evidence type="ECO:0000259" key="1">
    <source>
        <dbReference type="Pfam" id="PF05618"/>
    </source>
</evidence>
<dbReference type="Gene3D" id="2.40.70.10">
    <property type="entry name" value="Acid Proteases"/>
    <property type="match status" value="1"/>
</dbReference>
<proteinExistence type="predicted"/>
<reference evidence="2 3" key="1">
    <citation type="submission" date="2018-06" db="EMBL/GenBank/DDBJ databases">
        <authorList>
            <person name="Liu Z.-W."/>
        </authorList>
    </citation>
    <scope>NUCLEOTIDE SEQUENCE [LARGE SCALE GENOMIC DNA]</scope>
    <source>
        <strain evidence="2 3">2b14</strain>
    </source>
</reference>
<sequence>MRDKKEEGVKPEKKVIGRREHISLPELDLQDLEAKIDTGAYTSAIHCSDIHTETMPDGTQVICVDLLDPSHPKYNHRKLRFAEYDLREIKSSFGEVQQRYIIRTTIELFNEVFEAEFSLSDRSDMKYPVLIGRKLLKGRYIVDISRKDLSRKYKSKQKQKQNNP</sequence>
<dbReference type="InterPro" id="IPR008503">
    <property type="entry name" value="Asp_endopeptidase"/>
</dbReference>
<dbReference type="GO" id="GO:0008233">
    <property type="term" value="F:peptidase activity"/>
    <property type="evidence" value="ECO:0007669"/>
    <property type="project" value="UniProtKB-KW"/>
</dbReference>
<keyword evidence="3" id="KW-1185">Reference proteome</keyword>
<dbReference type="PANTHER" id="PTHR38037">
    <property type="entry name" value="ZN_PROTEASE DOMAIN-CONTAINING PROTEIN"/>
    <property type="match status" value="1"/>
</dbReference>
<dbReference type="Pfam" id="PF05618">
    <property type="entry name" value="Zn_protease"/>
    <property type="match status" value="1"/>
</dbReference>
<keyword evidence="2" id="KW-0645">Protease</keyword>
<comment type="caution">
    <text evidence="2">The sequence shown here is derived from an EMBL/GenBank/DDBJ whole genome shotgun (WGS) entry which is preliminary data.</text>
</comment>
<dbReference type="RefSeq" id="WP_112305774.1">
    <property type="nucleotide sequence ID" value="NZ_QMDV01000003.1"/>
</dbReference>
<evidence type="ECO:0000313" key="2">
    <source>
        <dbReference type="EMBL" id="RAU82181.1"/>
    </source>
</evidence>
<name>A0A364RCX7_9BACT</name>
<dbReference type="AlphaFoldDB" id="A0A364RCX7"/>
<dbReference type="InterPro" id="IPR021109">
    <property type="entry name" value="Peptidase_aspartic_dom_sf"/>
</dbReference>
<dbReference type="OrthoDB" id="9782977at2"/>
<keyword evidence="2" id="KW-0378">Hydrolase</keyword>
<organism evidence="2 3">
    <name type="scientific">Pontibacter arcticus</name>
    <dbReference type="NCBI Taxonomy" id="2080288"/>
    <lineage>
        <taxon>Bacteria</taxon>
        <taxon>Pseudomonadati</taxon>
        <taxon>Bacteroidota</taxon>
        <taxon>Cytophagia</taxon>
        <taxon>Cytophagales</taxon>
        <taxon>Hymenobacteraceae</taxon>
        <taxon>Pontibacter</taxon>
    </lineage>
</organism>
<dbReference type="EMBL" id="QMDV01000003">
    <property type="protein sequence ID" value="RAU82181.1"/>
    <property type="molecule type" value="Genomic_DNA"/>
</dbReference>
<dbReference type="PANTHER" id="PTHR38037:SF2">
    <property type="entry name" value="ATP-DEPENDENT ZINC PROTEASE DOMAIN-CONTAINING PROTEIN-RELATED"/>
    <property type="match status" value="1"/>
</dbReference>
<accession>A0A364RCX7</accession>
<reference evidence="2 3" key="2">
    <citation type="submission" date="2018-07" db="EMBL/GenBank/DDBJ databases">
        <title>Pontibacter sp. 2b14 genomic sequence and assembly.</title>
        <authorList>
            <person name="Du Z.-J."/>
        </authorList>
    </citation>
    <scope>NUCLEOTIDE SEQUENCE [LARGE SCALE GENOMIC DNA]</scope>
    <source>
        <strain evidence="2 3">2b14</strain>
    </source>
</reference>
<evidence type="ECO:0000313" key="3">
    <source>
        <dbReference type="Proteomes" id="UP000251692"/>
    </source>
</evidence>
<protein>
    <submittedName>
        <fullName evidence="2">ATP-dependent zinc protease</fullName>
    </submittedName>
</protein>
<dbReference type="Proteomes" id="UP000251692">
    <property type="component" value="Unassembled WGS sequence"/>
</dbReference>
<gene>
    <name evidence="2" type="ORF">DP923_10280</name>
</gene>